<feature type="domain" description="Aminoacyl-tRNA synthetase class Ia" evidence="10">
    <location>
        <begin position="128"/>
        <end position="626"/>
    </location>
</feature>
<evidence type="ECO:0000256" key="4">
    <source>
        <dbReference type="ARBA" id="ARBA00022840"/>
    </source>
</evidence>
<comment type="domain">
    <text evidence="8">ValRS has two distinct active sites: one for aminoacylation and one for editing. The misactivated threonine is translocated from the active site to the editing site.</text>
</comment>
<dbReference type="EMBL" id="JACHJV010000001">
    <property type="protein sequence ID" value="MBB4924551.1"/>
    <property type="molecule type" value="Genomic_DNA"/>
</dbReference>
<keyword evidence="4 8" id="KW-0067">ATP-binding</keyword>
<comment type="subcellular location">
    <subcellularLocation>
        <location evidence="8">Cytoplasm</location>
    </subcellularLocation>
</comment>
<dbReference type="HAMAP" id="MF_02005">
    <property type="entry name" value="Val_tRNA_synth_type2"/>
    <property type="match status" value="1"/>
</dbReference>
<dbReference type="SUPFAM" id="SSF50677">
    <property type="entry name" value="ValRS/IleRS/LeuRS editing domain"/>
    <property type="match status" value="1"/>
</dbReference>
<evidence type="ECO:0000313" key="12">
    <source>
        <dbReference type="EMBL" id="MBB4924551.1"/>
    </source>
</evidence>
<dbReference type="GO" id="GO:0005524">
    <property type="term" value="F:ATP binding"/>
    <property type="evidence" value="ECO:0007669"/>
    <property type="project" value="UniProtKB-UniRule"/>
</dbReference>
<dbReference type="Proteomes" id="UP000540506">
    <property type="component" value="Unassembled WGS sequence"/>
</dbReference>
<dbReference type="RefSeq" id="WP_184936479.1">
    <property type="nucleotide sequence ID" value="NZ_JACHJV010000001.1"/>
</dbReference>
<dbReference type="PRINTS" id="PR00986">
    <property type="entry name" value="TRNASYNTHVAL"/>
</dbReference>
<dbReference type="PROSITE" id="PS00178">
    <property type="entry name" value="AA_TRNA_LIGASE_I"/>
    <property type="match status" value="1"/>
</dbReference>
<feature type="region of interest" description="Disordered" evidence="9">
    <location>
        <begin position="112"/>
        <end position="131"/>
    </location>
</feature>
<evidence type="ECO:0000313" key="13">
    <source>
        <dbReference type="Proteomes" id="UP000540506"/>
    </source>
</evidence>
<dbReference type="InterPro" id="IPR009080">
    <property type="entry name" value="tRNAsynth_Ia_anticodon-bd"/>
</dbReference>
<reference evidence="12 13" key="1">
    <citation type="submission" date="2020-08" db="EMBL/GenBank/DDBJ databases">
        <title>Sequencing the genomes of 1000 actinobacteria strains.</title>
        <authorList>
            <person name="Klenk H.-P."/>
        </authorList>
    </citation>
    <scope>NUCLEOTIDE SEQUENCE [LARGE SCALE GENOMIC DNA]</scope>
    <source>
        <strain evidence="12 13">DSM 41654</strain>
    </source>
</reference>
<dbReference type="PANTHER" id="PTHR11946:SF93">
    <property type="entry name" value="VALINE--TRNA LIGASE, CHLOROPLASTIC_MITOCHONDRIAL 2"/>
    <property type="match status" value="1"/>
</dbReference>
<organism evidence="12 13">
    <name type="scientific">Kitasatospora kifunensis</name>
    <name type="common">Streptomyces kifunensis</name>
    <dbReference type="NCBI Taxonomy" id="58351"/>
    <lineage>
        <taxon>Bacteria</taxon>
        <taxon>Bacillati</taxon>
        <taxon>Actinomycetota</taxon>
        <taxon>Actinomycetes</taxon>
        <taxon>Kitasatosporales</taxon>
        <taxon>Streptomycetaceae</taxon>
        <taxon>Kitasatospora</taxon>
    </lineage>
</organism>
<gene>
    <name evidence="8" type="primary">valS</name>
    <name evidence="12" type="ORF">FHR34_003544</name>
</gene>
<dbReference type="Pfam" id="PF08264">
    <property type="entry name" value="Anticodon_1"/>
    <property type="match status" value="1"/>
</dbReference>
<evidence type="ECO:0000256" key="9">
    <source>
        <dbReference type="SAM" id="MobiDB-lite"/>
    </source>
</evidence>
<dbReference type="GO" id="GO:0004832">
    <property type="term" value="F:valine-tRNA ligase activity"/>
    <property type="evidence" value="ECO:0007669"/>
    <property type="project" value="UniProtKB-UniRule"/>
</dbReference>
<dbReference type="InterPro" id="IPR009008">
    <property type="entry name" value="Val/Leu/Ile-tRNA-synth_edit"/>
</dbReference>
<feature type="domain" description="Methionyl/Valyl/Leucyl/Isoleucyl-tRNA synthetase anticodon-binding" evidence="11">
    <location>
        <begin position="665"/>
        <end position="809"/>
    </location>
</feature>
<dbReference type="PANTHER" id="PTHR11946">
    <property type="entry name" value="VALYL-TRNA SYNTHETASES"/>
    <property type="match status" value="1"/>
</dbReference>
<keyword evidence="5 8" id="KW-0648">Protein biosynthesis</keyword>
<protein>
    <recommendedName>
        <fullName evidence="8">Valine--tRNA ligase</fullName>
        <ecNumber evidence="8">6.1.1.9</ecNumber>
    </recommendedName>
    <alternativeName>
        <fullName evidence="8">Valyl-tRNA synthetase</fullName>
        <shortName evidence="8">ValRS</shortName>
    </alternativeName>
</protein>
<dbReference type="NCBIfam" id="NF009687">
    <property type="entry name" value="PRK13208.1"/>
    <property type="match status" value="1"/>
</dbReference>
<keyword evidence="2 8" id="KW-0436">Ligase</keyword>
<dbReference type="GO" id="GO:0006438">
    <property type="term" value="P:valyl-tRNA aminoacylation"/>
    <property type="evidence" value="ECO:0007669"/>
    <property type="project" value="UniProtKB-UniRule"/>
</dbReference>
<name>A0A7W7R468_KITKI</name>
<accession>A0A7W7R468</accession>
<evidence type="ECO:0000256" key="6">
    <source>
        <dbReference type="ARBA" id="ARBA00023146"/>
    </source>
</evidence>
<dbReference type="SUPFAM" id="SSF52374">
    <property type="entry name" value="Nucleotidylyl transferase"/>
    <property type="match status" value="1"/>
</dbReference>
<proteinExistence type="inferred from homology"/>
<keyword evidence="6 8" id="KW-0030">Aminoacyl-tRNA synthetase</keyword>
<feature type="domain" description="Aminoacyl-tRNA synthetase class Ia" evidence="10">
    <location>
        <begin position="23"/>
        <end position="106"/>
    </location>
</feature>
<feature type="short sequence motif" description="'KMSKS' region" evidence="8">
    <location>
        <begin position="588"/>
        <end position="592"/>
    </location>
</feature>
<comment type="function">
    <text evidence="8">Catalyzes the attachment of valine to tRNA(Val). As ValRS can inadvertently accommodate and process structurally similar amino acids such as threonine, to avoid such errors, it has a 'posttransfer' editing activity that hydrolyzes mischarged Thr-tRNA(Val) in a tRNA-dependent manner.</text>
</comment>
<dbReference type="Pfam" id="PF00133">
    <property type="entry name" value="tRNA-synt_1"/>
    <property type="match status" value="2"/>
</dbReference>
<dbReference type="SUPFAM" id="SSF47323">
    <property type="entry name" value="Anticodon-binding domain of a subclass of class I aminoacyl-tRNA synthetases"/>
    <property type="match status" value="1"/>
</dbReference>
<keyword evidence="13" id="KW-1185">Reference proteome</keyword>
<evidence type="ECO:0000259" key="10">
    <source>
        <dbReference type="Pfam" id="PF00133"/>
    </source>
</evidence>
<feature type="region of interest" description="Disordered" evidence="9">
    <location>
        <begin position="473"/>
        <end position="511"/>
    </location>
</feature>
<evidence type="ECO:0000256" key="2">
    <source>
        <dbReference type="ARBA" id="ARBA00022598"/>
    </source>
</evidence>
<sequence>MTEPSRPWDVPQQPSLTGLEEKWARRWDETGVFRFDRSKTRAEVFSIDTPPPTASGELHVGHVFSYTHTDVIARYQRMRGREVFYPMGWDDNGLPTERRVQNHYGVRCDPTLPYDPGFTPPPSAAGQRPGKQQLPISRRNFIELCEQLTLLDERAFEEVWQRLGLSVDWTMTYRTIGEAARATAQRAFLRNLARGEAYLAQAPTLWDVTFRTAVAQAELTDRERPGAFHRLRFTGPGGRSVEIDTTRPELLPACVALVAHPEDERYRELIGATVRSPLFEVEVPVLAHRLADPGKGTGIAMVCTFGDTSDVLWWRELRLETRPVIGRDGRFAAEPPVGLESQRATAAYAELAGATVHTGRERIVALLRERGELLGEPRQISHSVKFFERGDKPLEIVTTRQWYLRNGGRDAGLRDELLARGAELTWHPAHMRVRYEAWVSGLNGDWLISRQRFFGVPFPLWYPLDADGEPCYDRPLTPPESALPIDPSSQAPAGYRPEQRDQPGGFTADPDVMDTWATSSLTPQIAAGWERDPDLFARVFPMDLRPQAHEIIRTWLFSSVVRAHSEQHELPWRHAAISGWILDPDRKKMSKSVGNVVTPAGLLAEHGSDAVRYWAASGRPGTDTAFDTGQMKVGRRLAVKLLNAGRFALGFGAPSATARVTEPLDAALLAELAHLVESATAALDAFDYTQALEQTERFFWTFCDDYLELVKARAYGDQSDPTGVDSARVALTTALSVLLRLFAPFLPFAAEEVWSWWQPGSVHRAGWPQAAELRSAAGPVDRAVLSVAGQVIAGVRKAKSEARCSMRAEVAQAVVRGPAPVLELLALVEGDVRSAGRIARLEAVVGVELAVEVGFRSTV</sequence>
<evidence type="ECO:0000256" key="8">
    <source>
        <dbReference type="HAMAP-Rule" id="MF_02005"/>
    </source>
</evidence>
<keyword evidence="3 8" id="KW-0547">Nucleotide-binding</keyword>
<dbReference type="InterPro" id="IPR048044">
    <property type="entry name" value="Valyl-tRNA_ligase_actino"/>
</dbReference>
<comment type="subunit">
    <text evidence="8">Monomer.</text>
</comment>
<feature type="binding site" evidence="8">
    <location>
        <position position="591"/>
    </location>
    <ligand>
        <name>ATP</name>
        <dbReference type="ChEBI" id="CHEBI:30616"/>
    </ligand>
</feature>
<dbReference type="Gene3D" id="3.90.740.10">
    <property type="entry name" value="Valyl/Leucyl/Isoleucyl-tRNA synthetase, editing domain"/>
    <property type="match status" value="1"/>
</dbReference>
<evidence type="ECO:0000259" key="11">
    <source>
        <dbReference type="Pfam" id="PF08264"/>
    </source>
</evidence>
<dbReference type="InterPro" id="IPR014729">
    <property type="entry name" value="Rossmann-like_a/b/a_fold"/>
</dbReference>
<evidence type="ECO:0000256" key="1">
    <source>
        <dbReference type="ARBA" id="ARBA00022490"/>
    </source>
</evidence>
<feature type="short sequence motif" description="'HIGH' region" evidence="8">
    <location>
        <begin position="52"/>
        <end position="62"/>
    </location>
</feature>
<dbReference type="EC" id="6.1.1.9" evidence="8"/>
<comment type="catalytic activity">
    <reaction evidence="7 8">
        <text>tRNA(Val) + L-valine + ATP = L-valyl-tRNA(Val) + AMP + diphosphate</text>
        <dbReference type="Rhea" id="RHEA:10704"/>
        <dbReference type="Rhea" id="RHEA-COMP:9672"/>
        <dbReference type="Rhea" id="RHEA-COMP:9708"/>
        <dbReference type="ChEBI" id="CHEBI:30616"/>
        <dbReference type="ChEBI" id="CHEBI:33019"/>
        <dbReference type="ChEBI" id="CHEBI:57762"/>
        <dbReference type="ChEBI" id="CHEBI:78442"/>
        <dbReference type="ChEBI" id="CHEBI:78537"/>
        <dbReference type="ChEBI" id="CHEBI:456215"/>
        <dbReference type="EC" id="6.1.1.9"/>
    </reaction>
</comment>
<comment type="caution">
    <text evidence="12">The sequence shown here is derived from an EMBL/GenBank/DDBJ whole genome shotgun (WGS) entry which is preliminary data.</text>
</comment>
<dbReference type="GO" id="GO:0005829">
    <property type="term" value="C:cytosol"/>
    <property type="evidence" value="ECO:0007669"/>
    <property type="project" value="TreeGrafter"/>
</dbReference>
<comment type="similarity">
    <text evidence="8">Belongs to the class-I aminoacyl-tRNA synthetase family. ValS type 2 subfamily.</text>
</comment>
<dbReference type="InterPro" id="IPR033705">
    <property type="entry name" value="Anticodon_Ia_Val"/>
</dbReference>
<evidence type="ECO:0000256" key="5">
    <source>
        <dbReference type="ARBA" id="ARBA00022917"/>
    </source>
</evidence>
<dbReference type="InterPro" id="IPR022874">
    <property type="entry name" value="Valine-tRNA_ligase_type_2"/>
</dbReference>
<dbReference type="AlphaFoldDB" id="A0A7W7R468"/>
<keyword evidence="1 8" id="KW-0963">Cytoplasm</keyword>
<dbReference type="InterPro" id="IPR013155">
    <property type="entry name" value="M/V/L/I-tRNA-synth_anticd-bd"/>
</dbReference>
<dbReference type="NCBIfam" id="NF000540">
    <property type="entry name" value="alt_ValS"/>
    <property type="match status" value="1"/>
</dbReference>
<dbReference type="InterPro" id="IPR002303">
    <property type="entry name" value="Valyl-tRNA_ligase"/>
</dbReference>
<dbReference type="Gene3D" id="3.40.50.620">
    <property type="entry name" value="HUPs"/>
    <property type="match status" value="2"/>
</dbReference>
<dbReference type="CDD" id="cd07962">
    <property type="entry name" value="Anticodon_Ia_Val"/>
    <property type="match status" value="1"/>
</dbReference>
<dbReference type="InterPro" id="IPR001412">
    <property type="entry name" value="aa-tRNA-synth_I_CS"/>
</dbReference>
<dbReference type="Gene3D" id="1.10.730.10">
    <property type="entry name" value="Isoleucyl-tRNA Synthetase, Domain 1"/>
    <property type="match status" value="1"/>
</dbReference>
<dbReference type="InterPro" id="IPR002300">
    <property type="entry name" value="aa-tRNA-synth_Ia"/>
</dbReference>
<evidence type="ECO:0000256" key="7">
    <source>
        <dbReference type="ARBA" id="ARBA00047552"/>
    </source>
</evidence>
<dbReference type="GO" id="GO:0002161">
    <property type="term" value="F:aminoacyl-tRNA deacylase activity"/>
    <property type="evidence" value="ECO:0007669"/>
    <property type="project" value="InterPro"/>
</dbReference>
<evidence type="ECO:0000256" key="3">
    <source>
        <dbReference type="ARBA" id="ARBA00022741"/>
    </source>
</evidence>